<name>A0A2S8BLD3_9MYCO</name>
<gene>
    <name evidence="2" type="ORF">C1Y40_02286</name>
</gene>
<evidence type="ECO:0000313" key="3">
    <source>
        <dbReference type="Proteomes" id="UP000238296"/>
    </source>
</evidence>
<evidence type="ECO:0000313" key="2">
    <source>
        <dbReference type="EMBL" id="PQM47504.1"/>
    </source>
</evidence>
<evidence type="ECO:0000256" key="1">
    <source>
        <dbReference type="SAM" id="MobiDB-lite"/>
    </source>
</evidence>
<dbReference type="Proteomes" id="UP000238296">
    <property type="component" value="Unassembled WGS sequence"/>
</dbReference>
<proteinExistence type="predicted"/>
<accession>A0A2S8BLD3</accession>
<feature type="region of interest" description="Disordered" evidence="1">
    <location>
        <begin position="180"/>
        <end position="202"/>
    </location>
</feature>
<organism evidence="2 3">
    <name type="scientific">Mycobacterium talmoniae</name>
    <dbReference type="NCBI Taxonomy" id="1858794"/>
    <lineage>
        <taxon>Bacteria</taxon>
        <taxon>Bacillati</taxon>
        <taxon>Actinomycetota</taxon>
        <taxon>Actinomycetes</taxon>
        <taxon>Mycobacteriales</taxon>
        <taxon>Mycobacteriaceae</taxon>
        <taxon>Mycobacterium</taxon>
    </lineage>
</organism>
<dbReference type="AlphaFoldDB" id="A0A2S8BLD3"/>
<comment type="caution">
    <text evidence="2">The sequence shown here is derived from an EMBL/GenBank/DDBJ whole genome shotgun (WGS) entry which is preliminary data.</text>
</comment>
<reference evidence="2 3" key="1">
    <citation type="journal article" date="2017" name="Int. J. Syst. Evol. Microbiol.">
        <title>Mycobacterium talmoniae sp. nov., a slowly growing mycobacterium isolated from human respiratory samples.</title>
        <authorList>
            <person name="Davidson R.M."/>
            <person name="DeGroote M.A."/>
            <person name="Marola J.L."/>
            <person name="Buss S."/>
            <person name="Jones V."/>
            <person name="McNeil M.R."/>
            <person name="Freifeld A.G."/>
            <person name="Elaine Epperson L."/>
            <person name="Hasan N.A."/>
            <person name="Jackson M."/>
            <person name="Iwen P.C."/>
            <person name="Salfinger M."/>
            <person name="Strong M."/>
        </authorList>
    </citation>
    <scope>NUCLEOTIDE SEQUENCE [LARGE SCALE GENOMIC DNA]</scope>
    <source>
        <strain evidence="2 3">ATCC BAA-2683</strain>
    </source>
</reference>
<sequence length="239" mass="25487">MGQRLQRRAALREVDRAAIVRVDQAVLPQLAALIEVGDAGGGQRQQFLAQRIALGVRVEFGDQRGQLTGQWAIEHGVQPPVYRVLEVGVRILPGGASRGLADRLLGVPVQPVAQRSGDCAIHRPHPEDVLPQEQSGCRVGAGGDGLGVGDELRPARRHLGQHPAPGPHILAAFGVVGGQRGHRLRPQPRPGGGTLMKLRRPHPEPLRVTPDLVEGHQPGVAVEQAVLARLGGHRTAQLL</sequence>
<dbReference type="EMBL" id="PPEA01000325">
    <property type="protein sequence ID" value="PQM47504.1"/>
    <property type="molecule type" value="Genomic_DNA"/>
</dbReference>
<protein>
    <submittedName>
        <fullName evidence="2">Uncharacterized protein</fullName>
    </submittedName>
</protein>